<protein>
    <submittedName>
        <fullName evidence="1">Uncharacterized protein</fullName>
    </submittedName>
</protein>
<sequence>MSDRLRKLLRGSSDGDRCRPSKVDTSAALFMSSRVCGSRRLVQKDWRPKPNDDKPIDQTKDVTITFEKDDSAKEGMNENQPNVLNDTMQVVGEINNKSKGPVDSQSKMLEEGLQEVLGEENRMIDEGSIMKKQIGESRGGDSRKEQEQGEVNVGPTEGSKGVSSNATPISNPPFLSSVISSFQGAHKPVRGTTHAETSNQFQSLSE</sequence>
<evidence type="ECO:0000313" key="1">
    <source>
        <dbReference type="EMBL" id="KAI3677842.1"/>
    </source>
</evidence>
<gene>
    <name evidence="1" type="ORF">L6452_37112</name>
</gene>
<comment type="caution">
    <text evidence="1">The sequence shown here is derived from an EMBL/GenBank/DDBJ whole genome shotgun (WGS) entry which is preliminary data.</text>
</comment>
<organism evidence="1 2">
    <name type="scientific">Arctium lappa</name>
    <name type="common">Greater burdock</name>
    <name type="synonym">Lappa major</name>
    <dbReference type="NCBI Taxonomy" id="4217"/>
    <lineage>
        <taxon>Eukaryota</taxon>
        <taxon>Viridiplantae</taxon>
        <taxon>Streptophyta</taxon>
        <taxon>Embryophyta</taxon>
        <taxon>Tracheophyta</taxon>
        <taxon>Spermatophyta</taxon>
        <taxon>Magnoliopsida</taxon>
        <taxon>eudicotyledons</taxon>
        <taxon>Gunneridae</taxon>
        <taxon>Pentapetalae</taxon>
        <taxon>asterids</taxon>
        <taxon>campanulids</taxon>
        <taxon>Asterales</taxon>
        <taxon>Asteraceae</taxon>
        <taxon>Carduoideae</taxon>
        <taxon>Cardueae</taxon>
        <taxon>Arctiinae</taxon>
        <taxon>Arctium</taxon>
    </lineage>
</organism>
<dbReference type="EMBL" id="CM042060">
    <property type="protein sequence ID" value="KAI3677842.1"/>
    <property type="molecule type" value="Genomic_DNA"/>
</dbReference>
<accession>A0ACB8Y2T7</accession>
<reference evidence="1 2" key="2">
    <citation type="journal article" date="2022" name="Mol. Ecol. Resour.">
        <title>The genomes of chicory, endive, great burdock and yacon provide insights into Asteraceae paleo-polyploidization history and plant inulin production.</title>
        <authorList>
            <person name="Fan W."/>
            <person name="Wang S."/>
            <person name="Wang H."/>
            <person name="Wang A."/>
            <person name="Jiang F."/>
            <person name="Liu H."/>
            <person name="Zhao H."/>
            <person name="Xu D."/>
            <person name="Zhang Y."/>
        </authorList>
    </citation>
    <scope>NUCLEOTIDE SEQUENCE [LARGE SCALE GENOMIC DNA]</scope>
    <source>
        <strain evidence="2">cv. Niubang</strain>
    </source>
</reference>
<dbReference type="Proteomes" id="UP001055879">
    <property type="component" value="Linkage Group LG14"/>
</dbReference>
<keyword evidence="2" id="KW-1185">Reference proteome</keyword>
<reference evidence="2" key="1">
    <citation type="journal article" date="2022" name="Mol. Ecol. Resour.">
        <title>The genomes of chicory, endive, great burdock and yacon provide insights into Asteraceae palaeo-polyploidization history and plant inulin production.</title>
        <authorList>
            <person name="Fan W."/>
            <person name="Wang S."/>
            <person name="Wang H."/>
            <person name="Wang A."/>
            <person name="Jiang F."/>
            <person name="Liu H."/>
            <person name="Zhao H."/>
            <person name="Xu D."/>
            <person name="Zhang Y."/>
        </authorList>
    </citation>
    <scope>NUCLEOTIDE SEQUENCE [LARGE SCALE GENOMIC DNA]</scope>
    <source>
        <strain evidence="2">cv. Niubang</strain>
    </source>
</reference>
<evidence type="ECO:0000313" key="2">
    <source>
        <dbReference type="Proteomes" id="UP001055879"/>
    </source>
</evidence>
<name>A0ACB8Y2T7_ARCLA</name>
<proteinExistence type="predicted"/>